<reference evidence="1 2" key="1">
    <citation type="submission" date="2017-12" db="EMBL/GenBank/DDBJ databases">
        <title>A pool of 800 enterococci isolated from chicken carcass rinse samples from New Zealand.</title>
        <authorList>
            <person name="Zhang J."/>
            <person name="Rogers L."/>
            <person name="Midwinter A."/>
            <person name="French N."/>
        </authorList>
    </citation>
    <scope>NUCLEOTIDE SEQUENCE [LARGE SCALE GENOMIC DNA]</scope>
    <source>
        <strain evidence="1 2">EN697</strain>
    </source>
</reference>
<gene>
    <name evidence="1" type="ORF">CYQ77_10400</name>
</gene>
<protein>
    <submittedName>
        <fullName evidence="1">Uncharacterized protein</fullName>
    </submittedName>
</protein>
<name>A0AB37VW04_ENTFC</name>
<comment type="caution">
    <text evidence="1">The sequence shown here is derived from an EMBL/GenBank/DDBJ whole genome shotgun (WGS) entry which is preliminary data.</text>
</comment>
<dbReference type="RefSeq" id="WP_104775408.1">
    <property type="nucleotide sequence ID" value="NZ_JBCAMO010000158.1"/>
</dbReference>
<evidence type="ECO:0000313" key="1">
    <source>
        <dbReference type="EMBL" id="RXU85915.1"/>
    </source>
</evidence>
<dbReference type="AlphaFoldDB" id="A0AB37VW04"/>
<sequence length="186" mass="22453">MKLQEYVDRYIDMIKIAVKRLYPECDLTSKRSRELLHNEYLVAIQEFENFVSFHRRNPDHCALMDHFERWGVARSDLFSENERIISEDDFVNYYLNHVKHSMLLKATDFTEEDYQFILQREKYLARKMFQQNCPSAYGYQELNIRQSKKRQEYCLKVLTRRFEVDCAGFYVGMKINVERAYCGSSC</sequence>
<evidence type="ECO:0000313" key="2">
    <source>
        <dbReference type="Proteomes" id="UP000289562"/>
    </source>
</evidence>
<organism evidence="1 2">
    <name type="scientific">Enterococcus faecium</name>
    <name type="common">Streptococcus faecium</name>
    <dbReference type="NCBI Taxonomy" id="1352"/>
    <lineage>
        <taxon>Bacteria</taxon>
        <taxon>Bacillati</taxon>
        <taxon>Bacillota</taxon>
        <taxon>Bacilli</taxon>
        <taxon>Lactobacillales</taxon>
        <taxon>Enterococcaceae</taxon>
        <taxon>Enterococcus</taxon>
    </lineage>
</organism>
<proteinExistence type="predicted"/>
<dbReference type="EMBL" id="PJVH01000036">
    <property type="protein sequence ID" value="RXU85915.1"/>
    <property type="molecule type" value="Genomic_DNA"/>
</dbReference>
<dbReference type="Proteomes" id="UP000289562">
    <property type="component" value="Unassembled WGS sequence"/>
</dbReference>
<accession>A0AB37VW04</accession>